<name>A0AAV9HHZ9_9PEZI</name>
<keyword evidence="2" id="KW-1185">Reference proteome</keyword>
<dbReference type="Proteomes" id="UP001321749">
    <property type="component" value="Unassembled WGS sequence"/>
</dbReference>
<protein>
    <submittedName>
        <fullName evidence="1">Uncharacterized protein</fullName>
    </submittedName>
</protein>
<comment type="caution">
    <text evidence="1">The sequence shown here is derived from an EMBL/GenBank/DDBJ whole genome shotgun (WGS) entry which is preliminary data.</text>
</comment>
<reference evidence="1" key="2">
    <citation type="submission" date="2023-06" db="EMBL/GenBank/DDBJ databases">
        <authorList>
            <consortium name="Lawrence Berkeley National Laboratory"/>
            <person name="Mondo S.J."/>
            <person name="Hensen N."/>
            <person name="Bonometti L."/>
            <person name="Westerberg I."/>
            <person name="Brannstrom I.O."/>
            <person name="Guillou S."/>
            <person name="Cros-Aarteil S."/>
            <person name="Calhoun S."/>
            <person name="Haridas S."/>
            <person name="Kuo A."/>
            <person name="Pangilinan J."/>
            <person name="Riley R."/>
            <person name="Labutti K."/>
            <person name="Andreopoulos B."/>
            <person name="Lipzen A."/>
            <person name="Chen C."/>
            <person name="Yanf M."/>
            <person name="Daum C."/>
            <person name="Ng V."/>
            <person name="Clum A."/>
            <person name="Steindorff A."/>
            <person name="Ohm R."/>
            <person name="Martin F."/>
            <person name="Silar P."/>
            <person name="Natvig D."/>
            <person name="Lalanne C."/>
            <person name="Gautier V."/>
            <person name="Ament-Velasquez S.L."/>
            <person name="Kruys A."/>
            <person name="Hutchinson M.I."/>
            <person name="Powell A.J."/>
            <person name="Barry K."/>
            <person name="Miller A.N."/>
            <person name="Grigoriev I.V."/>
            <person name="Debuchy R."/>
            <person name="Gladieux P."/>
            <person name="Thoren M.H."/>
            <person name="Johannesson H."/>
        </authorList>
    </citation>
    <scope>NUCLEOTIDE SEQUENCE</scope>
    <source>
        <strain evidence="1">PSN324</strain>
    </source>
</reference>
<reference evidence="1" key="1">
    <citation type="journal article" date="2023" name="Mol. Phylogenet. Evol.">
        <title>Genome-scale phylogeny and comparative genomics of the fungal order Sordariales.</title>
        <authorList>
            <person name="Hensen N."/>
            <person name="Bonometti L."/>
            <person name="Westerberg I."/>
            <person name="Brannstrom I.O."/>
            <person name="Guillou S."/>
            <person name="Cros-Aarteil S."/>
            <person name="Calhoun S."/>
            <person name="Haridas S."/>
            <person name="Kuo A."/>
            <person name="Mondo S."/>
            <person name="Pangilinan J."/>
            <person name="Riley R."/>
            <person name="LaButti K."/>
            <person name="Andreopoulos B."/>
            <person name="Lipzen A."/>
            <person name="Chen C."/>
            <person name="Yan M."/>
            <person name="Daum C."/>
            <person name="Ng V."/>
            <person name="Clum A."/>
            <person name="Steindorff A."/>
            <person name="Ohm R.A."/>
            <person name="Martin F."/>
            <person name="Silar P."/>
            <person name="Natvig D.O."/>
            <person name="Lalanne C."/>
            <person name="Gautier V."/>
            <person name="Ament-Velasquez S.L."/>
            <person name="Kruys A."/>
            <person name="Hutchinson M.I."/>
            <person name="Powell A.J."/>
            <person name="Barry K."/>
            <person name="Miller A.N."/>
            <person name="Grigoriev I.V."/>
            <person name="Debuchy R."/>
            <person name="Gladieux P."/>
            <person name="Hiltunen Thoren M."/>
            <person name="Johannesson H."/>
        </authorList>
    </citation>
    <scope>NUCLEOTIDE SEQUENCE</scope>
    <source>
        <strain evidence="1">PSN324</strain>
    </source>
</reference>
<dbReference type="EMBL" id="MU865027">
    <property type="protein sequence ID" value="KAK4459809.1"/>
    <property type="molecule type" value="Genomic_DNA"/>
</dbReference>
<organism evidence="1 2">
    <name type="scientific">Cladorrhinum samala</name>
    <dbReference type="NCBI Taxonomy" id="585594"/>
    <lineage>
        <taxon>Eukaryota</taxon>
        <taxon>Fungi</taxon>
        <taxon>Dikarya</taxon>
        <taxon>Ascomycota</taxon>
        <taxon>Pezizomycotina</taxon>
        <taxon>Sordariomycetes</taxon>
        <taxon>Sordariomycetidae</taxon>
        <taxon>Sordariales</taxon>
        <taxon>Podosporaceae</taxon>
        <taxon>Cladorrhinum</taxon>
    </lineage>
</organism>
<sequence>MATEGTPQPALDNALSPRVTPFIVDESAQELGQRNTDDQDFNRLKITQRDLGSMSVIGSLTKVEYGKWANEDACLISFRFQFHKGNATMFRFEKADIVIEFQARPPGRPDHDPAVLQYGPKKLQSTGTTEAHGWHYTASLSANVGVGPAQAGPTLEFGRHGTHNRQYAAMIESDDWGNRRHRRPNCVKIWLREDEKQKDGIPLELLASVVVQTDRPFQANVSVKVDSIFNLVAWPWSKDDPLLLQPGVNFGTPIRETTTATDFSSLTVEEWRQLVTPDLDFRQTALISS</sequence>
<proteinExistence type="predicted"/>
<gene>
    <name evidence="1" type="ORF">QBC42DRAFT_230921</name>
</gene>
<dbReference type="AlphaFoldDB" id="A0AAV9HHZ9"/>
<evidence type="ECO:0000313" key="2">
    <source>
        <dbReference type="Proteomes" id="UP001321749"/>
    </source>
</evidence>
<accession>A0AAV9HHZ9</accession>
<evidence type="ECO:0000313" key="1">
    <source>
        <dbReference type="EMBL" id="KAK4459809.1"/>
    </source>
</evidence>